<reference evidence="4 5" key="1">
    <citation type="submission" date="2014-04" db="EMBL/GenBank/DDBJ databases">
        <authorList>
            <consortium name="International Citrus Genome Consortium"/>
            <person name="Gmitter F."/>
            <person name="Chen C."/>
            <person name="Farmerie W."/>
            <person name="Harkins T."/>
            <person name="Desany B."/>
            <person name="Mohiuddin M."/>
            <person name="Kodira C."/>
            <person name="Borodovsky M."/>
            <person name="Lomsadze A."/>
            <person name="Burns P."/>
            <person name="Jenkins J."/>
            <person name="Prochnik S."/>
            <person name="Shu S."/>
            <person name="Chapman J."/>
            <person name="Pitluck S."/>
            <person name="Schmutz J."/>
            <person name="Rokhsar D."/>
        </authorList>
    </citation>
    <scope>NUCLEOTIDE SEQUENCE</scope>
</reference>
<dbReference type="PANTHER" id="PTHR10795">
    <property type="entry name" value="PROPROTEIN CONVERTASE SUBTILISIN/KEXIN"/>
    <property type="match status" value="1"/>
</dbReference>
<feature type="compositionally biased region" description="Polar residues" evidence="3">
    <location>
        <begin position="152"/>
        <end position="161"/>
    </location>
</feature>
<dbReference type="AlphaFoldDB" id="A0A067E6D8"/>
<dbReference type="GO" id="GO:0006508">
    <property type="term" value="P:proteolysis"/>
    <property type="evidence" value="ECO:0007669"/>
    <property type="project" value="InterPro"/>
</dbReference>
<evidence type="ECO:0008006" key="6">
    <source>
        <dbReference type="Google" id="ProtNLM"/>
    </source>
</evidence>
<protein>
    <recommendedName>
        <fullName evidence="6">DNA2/NAM7 helicase-like C-terminal domain-containing protein</fullName>
    </recommendedName>
</protein>
<keyword evidence="5" id="KW-1185">Reference proteome</keyword>
<dbReference type="InterPro" id="IPR036852">
    <property type="entry name" value="Peptidase_S8/S53_dom_sf"/>
</dbReference>
<dbReference type="Proteomes" id="UP000027120">
    <property type="component" value="Unassembled WGS sequence"/>
</dbReference>
<evidence type="ECO:0000313" key="5">
    <source>
        <dbReference type="Proteomes" id="UP000027120"/>
    </source>
</evidence>
<dbReference type="EMBL" id="KK785075">
    <property type="protein sequence ID" value="KDO50628.1"/>
    <property type="molecule type" value="Genomic_DNA"/>
</dbReference>
<dbReference type="STRING" id="2711.A0A067E6D8"/>
<evidence type="ECO:0000256" key="2">
    <source>
        <dbReference type="ARBA" id="ARBA00022729"/>
    </source>
</evidence>
<evidence type="ECO:0000256" key="1">
    <source>
        <dbReference type="ARBA" id="ARBA00011073"/>
    </source>
</evidence>
<evidence type="ECO:0000313" key="4">
    <source>
        <dbReference type="EMBL" id="KDO50628.1"/>
    </source>
</evidence>
<accession>A0A067E6D8</accession>
<dbReference type="InterPro" id="IPR045051">
    <property type="entry name" value="SBT"/>
</dbReference>
<comment type="similarity">
    <text evidence="1">Belongs to the peptidase S8 family.</text>
</comment>
<dbReference type="GO" id="GO:0004252">
    <property type="term" value="F:serine-type endopeptidase activity"/>
    <property type="evidence" value="ECO:0007669"/>
    <property type="project" value="InterPro"/>
</dbReference>
<gene>
    <name evidence="4" type="ORF">CISIN_1g046331mg</name>
</gene>
<dbReference type="Gene3D" id="3.40.50.200">
    <property type="entry name" value="Peptidase S8/S53 domain"/>
    <property type="match status" value="1"/>
</dbReference>
<sequence>MDVDKDNPQDEVSMLRFCKITLSWDYFRLVKESCVYGRLALSGGTCNSCSFGNRMQDADLWPNRCLPPNPPLEVEFVLFHKLASMYPELMSSSQLAFISPYRHQVKQFQEWFKETFGELVDMTTTDGCQIIRAWCHPSSEAGNYTAREIEGSQMSHTSSTAAGKRGKDVSFSRTGKKKQISEMLLMMHDATTVGVDLITISIGHAHALNFSDESISIGSFHAMKNGILTSNSAGNRGPRTDQLLVCLHG</sequence>
<keyword evidence="2" id="KW-0732">Signal</keyword>
<organism evidence="4 5">
    <name type="scientific">Citrus sinensis</name>
    <name type="common">Sweet orange</name>
    <name type="synonym">Citrus aurantium var. sinensis</name>
    <dbReference type="NCBI Taxonomy" id="2711"/>
    <lineage>
        <taxon>Eukaryota</taxon>
        <taxon>Viridiplantae</taxon>
        <taxon>Streptophyta</taxon>
        <taxon>Embryophyta</taxon>
        <taxon>Tracheophyta</taxon>
        <taxon>Spermatophyta</taxon>
        <taxon>Magnoliopsida</taxon>
        <taxon>eudicotyledons</taxon>
        <taxon>Gunneridae</taxon>
        <taxon>Pentapetalae</taxon>
        <taxon>rosids</taxon>
        <taxon>malvids</taxon>
        <taxon>Sapindales</taxon>
        <taxon>Rutaceae</taxon>
        <taxon>Aurantioideae</taxon>
        <taxon>Citrus</taxon>
    </lineage>
</organism>
<feature type="region of interest" description="Disordered" evidence="3">
    <location>
        <begin position="150"/>
        <end position="172"/>
    </location>
</feature>
<evidence type="ECO:0000256" key="3">
    <source>
        <dbReference type="SAM" id="MobiDB-lite"/>
    </source>
</evidence>
<proteinExistence type="inferred from homology"/>
<name>A0A067E6D8_CITSI</name>
<dbReference type="SUPFAM" id="SSF52743">
    <property type="entry name" value="Subtilisin-like"/>
    <property type="match status" value="1"/>
</dbReference>